<dbReference type="Proteomes" id="UP001501081">
    <property type="component" value="Unassembled WGS sequence"/>
</dbReference>
<dbReference type="EMBL" id="BAABAK010000009">
    <property type="protein sequence ID" value="GAA3965018.1"/>
    <property type="molecule type" value="Genomic_DNA"/>
</dbReference>
<sequence>MLEFVPLVDVGKIGPFTYRDHRDRDAVNHPHQVNDQYILGIYNDKSGNNEKKQRSQVGEVTAKAVEQATDK</sequence>
<evidence type="ECO:0000313" key="3">
    <source>
        <dbReference type="Proteomes" id="UP001501081"/>
    </source>
</evidence>
<protein>
    <submittedName>
        <fullName evidence="2">Uncharacterized protein</fullName>
    </submittedName>
</protein>
<keyword evidence="3" id="KW-1185">Reference proteome</keyword>
<comment type="caution">
    <text evidence="2">The sequence shown here is derived from an EMBL/GenBank/DDBJ whole genome shotgun (WGS) entry which is preliminary data.</text>
</comment>
<gene>
    <name evidence="2" type="ORF">GCM10022246_17640</name>
</gene>
<name>A0ABP7PG47_9SPHI</name>
<proteinExistence type="predicted"/>
<reference evidence="3" key="1">
    <citation type="journal article" date="2019" name="Int. J. Syst. Evol. Microbiol.">
        <title>The Global Catalogue of Microorganisms (GCM) 10K type strain sequencing project: providing services to taxonomists for standard genome sequencing and annotation.</title>
        <authorList>
            <consortium name="The Broad Institute Genomics Platform"/>
            <consortium name="The Broad Institute Genome Sequencing Center for Infectious Disease"/>
            <person name="Wu L."/>
            <person name="Ma J."/>
        </authorList>
    </citation>
    <scope>NUCLEOTIDE SEQUENCE [LARGE SCALE GENOMIC DNA]</scope>
    <source>
        <strain evidence="3">JCM 17338</strain>
    </source>
</reference>
<organism evidence="2 3">
    <name type="scientific">Pedobacter ginsengiterrae</name>
    <dbReference type="NCBI Taxonomy" id="871696"/>
    <lineage>
        <taxon>Bacteria</taxon>
        <taxon>Pseudomonadati</taxon>
        <taxon>Bacteroidota</taxon>
        <taxon>Sphingobacteriia</taxon>
        <taxon>Sphingobacteriales</taxon>
        <taxon>Sphingobacteriaceae</taxon>
        <taxon>Pedobacter</taxon>
    </lineage>
</organism>
<evidence type="ECO:0000313" key="2">
    <source>
        <dbReference type="EMBL" id="GAA3965018.1"/>
    </source>
</evidence>
<accession>A0ABP7PG47</accession>
<evidence type="ECO:0000256" key="1">
    <source>
        <dbReference type="SAM" id="MobiDB-lite"/>
    </source>
</evidence>
<feature type="region of interest" description="Disordered" evidence="1">
    <location>
        <begin position="44"/>
        <end position="71"/>
    </location>
</feature>